<reference evidence="2" key="1">
    <citation type="submission" date="2023-04" db="EMBL/GenBank/DDBJ databases">
        <title>Chromosome-level genome of Chaenocephalus aceratus.</title>
        <authorList>
            <person name="Park H."/>
        </authorList>
    </citation>
    <scope>NUCLEOTIDE SEQUENCE</scope>
    <source>
        <strain evidence="2">DE</strain>
        <tissue evidence="2">Muscle</tissue>
    </source>
</reference>
<evidence type="ECO:0000313" key="2">
    <source>
        <dbReference type="EMBL" id="KAK1891397.1"/>
    </source>
</evidence>
<gene>
    <name evidence="2" type="ORF">KUDE01_010225</name>
</gene>
<feature type="non-terminal residue" evidence="2">
    <location>
        <position position="1"/>
    </location>
</feature>
<dbReference type="AlphaFoldDB" id="A0AAD9F708"/>
<proteinExistence type="predicted"/>
<name>A0AAD9F708_DISEL</name>
<sequence>MGEIIRQEKKQKRKEEDKALLIDQSALTAVWRELLTLLEVETPAASSSSDSAQVVTVPSPGSSLTLGT</sequence>
<evidence type="ECO:0000256" key="1">
    <source>
        <dbReference type="SAM" id="MobiDB-lite"/>
    </source>
</evidence>
<keyword evidence="3" id="KW-1185">Reference proteome</keyword>
<feature type="compositionally biased region" description="Polar residues" evidence="1">
    <location>
        <begin position="53"/>
        <end position="68"/>
    </location>
</feature>
<dbReference type="EMBL" id="JASDAP010000015">
    <property type="protein sequence ID" value="KAK1891397.1"/>
    <property type="molecule type" value="Genomic_DNA"/>
</dbReference>
<evidence type="ECO:0000313" key="3">
    <source>
        <dbReference type="Proteomes" id="UP001228049"/>
    </source>
</evidence>
<dbReference type="Proteomes" id="UP001228049">
    <property type="component" value="Unassembled WGS sequence"/>
</dbReference>
<organism evidence="2 3">
    <name type="scientific">Dissostichus eleginoides</name>
    <name type="common">Patagonian toothfish</name>
    <name type="synonym">Dissostichus amissus</name>
    <dbReference type="NCBI Taxonomy" id="100907"/>
    <lineage>
        <taxon>Eukaryota</taxon>
        <taxon>Metazoa</taxon>
        <taxon>Chordata</taxon>
        <taxon>Craniata</taxon>
        <taxon>Vertebrata</taxon>
        <taxon>Euteleostomi</taxon>
        <taxon>Actinopterygii</taxon>
        <taxon>Neopterygii</taxon>
        <taxon>Teleostei</taxon>
        <taxon>Neoteleostei</taxon>
        <taxon>Acanthomorphata</taxon>
        <taxon>Eupercaria</taxon>
        <taxon>Perciformes</taxon>
        <taxon>Notothenioidei</taxon>
        <taxon>Nototheniidae</taxon>
        <taxon>Dissostichus</taxon>
    </lineage>
</organism>
<feature type="region of interest" description="Disordered" evidence="1">
    <location>
        <begin position="42"/>
        <end position="68"/>
    </location>
</feature>
<accession>A0AAD9F708</accession>
<comment type="caution">
    <text evidence="2">The sequence shown here is derived from an EMBL/GenBank/DDBJ whole genome shotgun (WGS) entry which is preliminary data.</text>
</comment>
<protein>
    <submittedName>
        <fullName evidence="2">E3 ubiquitin-protein ligase protein</fullName>
    </submittedName>
</protein>